<feature type="compositionally biased region" description="Polar residues" evidence="16">
    <location>
        <begin position="1029"/>
        <end position="1045"/>
    </location>
</feature>
<dbReference type="InterPro" id="IPR036890">
    <property type="entry name" value="HATPase_C_sf"/>
</dbReference>
<dbReference type="GO" id="GO:0000155">
    <property type="term" value="F:phosphorelay sensor kinase activity"/>
    <property type="evidence" value="ECO:0007669"/>
    <property type="project" value="InterPro"/>
</dbReference>
<dbReference type="InParanoid" id="K0KNS6"/>
<dbReference type="InterPro" id="IPR036097">
    <property type="entry name" value="HisK_dim/P_sf"/>
</dbReference>
<evidence type="ECO:0000256" key="15">
    <source>
        <dbReference type="SAM" id="Coils"/>
    </source>
</evidence>
<feature type="region of interest" description="Disordered" evidence="16">
    <location>
        <begin position="371"/>
        <end position="477"/>
    </location>
</feature>
<keyword evidence="22" id="KW-1185">Reference proteome</keyword>
<feature type="region of interest" description="Disordered" evidence="16">
    <location>
        <begin position="1180"/>
        <end position="1248"/>
    </location>
</feature>
<evidence type="ECO:0000256" key="11">
    <source>
        <dbReference type="ARBA" id="ARBA00023012"/>
    </source>
</evidence>
<proteinExistence type="predicted"/>
<dbReference type="FunFam" id="1.10.287.130:FF:000004">
    <property type="entry name" value="Ethylene receptor 1"/>
    <property type="match status" value="1"/>
</dbReference>
<dbReference type="InterPro" id="IPR003660">
    <property type="entry name" value="HAMP_dom"/>
</dbReference>
<keyword evidence="11" id="KW-0902">Two-component regulatory system</keyword>
<dbReference type="Gene3D" id="6.10.340.10">
    <property type="match status" value="1"/>
</dbReference>
<protein>
    <recommendedName>
        <fullName evidence="3">histidine kinase</fullName>
        <ecNumber evidence="3">2.7.13.3</ecNumber>
    </recommendedName>
</protein>
<evidence type="ECO:0000256" key="13">
    <source>
        <dbReference type="ARBA" id="ARBA00023180"/>
    </source>
</evidence>
<evidence type="ECO:0000256" key="8">
    <source>
        <dbReference type="ARBA" id="ARBA00022777"/>
    </source>
</evidence>
<comment type="caution">
    <text evidence="21">The sequence shown here is derived from an EMBL/GenBank/DDBJ whole genome shotgun (WGS) entry which is preliminary data.</text>
</comment>
<dbReference type="FunFam" id="3.40.50.2300:FF:000289">
    <property type="entry name" value="Osmosensing histidine protein kinase SLN1"/>
    <property type="match status" value="1"/>
</dbReference>
<feature type="region of interest" description="Disordered" evidence="16">
    <location>
        <begin position="720"/>
        <end position="764"/>
    </location>
</feature>
<evidence type="ECO:0000313" key="21">
    <source>
        <dbReference type="EMBL" id="CCH43817.1"/>
    </source>
</evidence>
<dbReference type="eggNOG" id="KOG0519">
    <property type="taxonomic scope" value="Eukaryota"/>
</dbReference>
<evidence type="ECO:0000256" key="6">
    <source>
        <dbReference type="ARBA" id="ARBA00022692"/>
    </source>
</evidence>
<keyword evidence="4 14" id="KW-0597">Phosphoprotein</keyword>
<evidence type="ECO:0000259" key="19">
    <source>
        <dbReference type="PROSITE" id="PS50110"/>
    </source>
</evidence>
<dbReference type="CDD" id="cd17546">
    <property type="entry name" value="REC_hyHK_CKI1_RcsC-like"/>
    <property type="match status" value="1"/>
</dbReference>
<evidence type="ECO:0000256" key="1">
    <source>
        <dbReference type="ARBA" id="ARBA00000085"/>
    </source>
</evidence>
<dbReference type="InterPro" id="IPR011006">
    <property type="entry name" value="CheY-like_superfamily"/>
</dbReference>
<evidence type="ECO:0000256" key="9">
    <source>
        <dbReference type="ARBA" id="ARBA00022840"/>
    </source>
</evidence>
<feature type="transmembrane region" description="Helical" evidence="17">
    <location>
        <begin position="17"/>
        <end position="42"/>
    </location>
</feature>
<dbReference type="AlphaFoldDB" id="K0KNS6"/>
<evidence type="ECO:0000259" key="18">
    <source>
        <dbReference type="PROSITE" id="PS50109"/>
    </source>
</evidence>
<gene>
    <name evidence="21" type="ORF">BN7_3371</name>
</gene>
<feature type="transmembrane region" description="Helical" evidence="17">
    <location>
        <begin position="327"/>
        <end position="349"/>
    </location>
</feature>
<evidence type="ECO:0000256" key="2">
    <source>
        <dbReference type="ARBA" id="ARBA00004370"/>
    </source>
</evidence>
<keyword evidence="13" id="KW-0325">Glycoprotein</keyword>
<accession>K0KNS6</accession>
<evidence type="ECO:0000256" key="17">
    <source>
        <dbReference type="SAM" id="Phobius"/>
    </source>
</evidence>
<evidence type="ECO:0000256" key="10">
    <source>
        <dbReference type="ARBA" id="ARBA00022989"/>
    </source>
</evidence>
<keyword evidence="8 21" id="KW-0418">Kinase</keyword>
<dbReference type="EC" id="2.7.13.3" evidence="3"/>
<keyword evidence="12 17" id="KW-0472">Membrane</keyword>
<comment type="catalytic activity">
    <reaction evidence="1">
        <text>ATP + protein L-histidine = ADP + protein N-phospho-L-histidine.</text>
        <dbReference type="EC" id="2.7.13.3"/>
    </reaction>
</comment>
<dbReference type="InterPro" id="IPR003661">
    <property type="entry name" value="HisK_dim/P_dom"/>
</dbReference>
<evidence type="ECO:0000256" key="3">
    <source>
        <dbReference type="ARBA" id="ARBA00012438"/>
    </source>
</evidence>
<dbReference type="InterPro" id="IPR004358">
    <property type="entry name" value="Sig_transdc_His_kin-like_C"/>
</dbReference>
<evidence type="ECO:0000256" key="5">
    <source>
        <dbReference type="ARBA" id="ARBA00022679"/>
    </source>
</evidence>
<keyword evidence="5 21" id="KW-0808">Transferase</keyword>
<feature type="compositionally biased region" description="Polar residues" evidence="16">
    <location>
        <begin position="923"/>
        <end position="936"/>
    </location>
</feature>
<feature type="compositionally biased region" description="Low complexity" evidence="16">
    <location>
        <begin position="939"/>
        <end position="959"/>
    </location>
</feature>
<feature type="modified residue" description="4-aspartylphosphate" evidence="14">
    <location>
        <position position="1107"/>
    </location>
</feature>
<dbReference type="PROSITE" id="PS50109">
    <property type="entry name" value="HIS_KIN"/>
    <property type="match status" value="1"/>
</dbReference>
<dbReference type="InterPro" id="IPR001789">
    <property type="entry name" value="Sig_transdc_resp-reg_receiver"/>
</dbReference>
<feature type="coiled-coil region" evidence="15">
    <location>
        <begin position="518"/>
        <end position="545"/>
    </location>
</feature>
<keyword evidence="15" id="KW-0175">Coiled coil</keyword>
<sequence length="1248" mass="138265">MNIFPKQRIKIGLRQQLLILVVISVSLSLMVLAIITGVFFSYNFKNSQAKNLSVISQLKSSQIEQNLMNSYFQIYWVSQREPIQNSLISYRAGNTSSTNFIDAQDTLEQFLGSSNTFSNVRLYDAKFRQVVNSTDSTQGKYTPDNILDQVFPFDQNITDFPSIMEYFGIINGPIKNSSTYIMSMTLPVYGSVSIIYGSSDLVGYITAVMSAESLRATQNDSVLDTNVQIISTNLSNIDDNSTYHYVLPSSDVPDDLVGQNLPMNSNSVAEQVLRYNKTGVEYSIKMASNKKVAAAYCPIDFPMVKWAAIVEQKRSDFLYSTNQLTKIMIIVSIATAVLMFILAIPLAHWSVTPILRLQKATETIAAGRGLQTLSSKKHKHQSSKGGSMSSFLSGPKPPPPAPPAPHSNTNNDDQGYTSGQGSGYNSHRSSIGSTRSFHTNSAYGSNIGDTSRYHNNHNNSLSGNNTDNENGSLSSGIQGHTSYISGARVPTYTRFFRDELSKLTETFNIMTDELDRQYSHLEDRVKARTKQLEAAKIQAEAANEAKTVFIANISHELRTPLNGILGMTAIAMAEEEPNKIQQSLKLIFRSGELLLHILTELLTFSKNSLKRSNLENSDFGVLDVALQIKSIFGKLAKDQNVNLSINLTPNSARKMVLYGDSNRIIQVVMNLVSNSLKFTPVDGKVTVSIKNLGEYDEEKSSSEDFKQVYVKSIEQINNEKQEQINNNEKQEILNTTTTTTPKTNEYSQSSNDTTSDDDENDSDQKSIVTISTSSYDDQVFQNQFKKIDTNNNGLNETKDLDEQKTWVFEFEVEDTGPGIDQTLQQSVFEPFVQGDQTLSRQYGGTGLGLSICRQLATMMKGVMELESTVGVGSKFTFRVPLIQRKELIISESNVLNFYEDEFNINSKKNRRVKIIEPEKDTLSPDSNLTTSTSIEQLNEKSNTTTTTNTTNTISENNENLAPPNITPTTPGNKSPNSLNISSNGKVRTPTSSNYNDGFEYFDRPILQSTGTAKGSTINLLEQNNNNNNGIESSPKNVNGQDGKNSDSSSIQLKILVAEDNIVNQEVIKRMLRLEGFNNIELAVDGEEAIELVRQNGGDDYYDIIFMDVQMPKCDGLMATKIIRNELKFNNPIVALTAFADESNVKECLDSGMTGFLSKPIRRLQLRQVLTKFCTVILKEMTGTPGTPGTPASEDIKSFQKGNNNNSPRSTKSLKSNKSSGSTISPPDETSEATISTHNLPINEQNNKK</sequence>
<feature type="domain" description="Response regulatory" evidence="19">
    <location>
        <begin position="1053"/>
        <end position="1173"/>
    </location>
</feature>
<evidence type="ECO:0000256" key="14">
    <source>
        <dbReference type="PROSITE-ProRule" id="PRU00169"/>
    </source>
</evidence>
<dbReference type="Gene3D" id="3.30.565.10">
    <property type="entry name" value="Histidine kinase-like ATPase, C-terminal domain"/>
    <property type="match status" value="1"/>
</dbReference>
<dbReference type="PROSITE" id="PS50110">
    <property type="entry name" value="RESPONSE_REGULATORY"/>
    <property type="match status" value="1"/>
</dbReference>
<dbReference type="InterPro" id="IPR005467">
    <property type="entry name" value="His_kinase_dom"/>
</dbReference>
<reference evidence="21 22" key="1">
    <citation type="journal article" date="2012" name="Eukaryot. Cell">
        <title>Draft genome sequence of Wickerhamomyces ciferrii NRRL Y-1031 F-60-10.</title>
        <authorList>
            <person name="Schneider J."/>
            <person name="Andrea H."/>
            <person name="Blom J."/>
            <person name="Jaenicke S."/>
            <person name="Ruckert C."/>
            <person name="Schorsch C."/>
            <person name="Szczepanowski R."/>
            <person name="Farwick M."/>
            <person name="Goesmann A."/>
            <person name="Puhler A."/>
            <person name="Schaffer S."/>
            <person name="Tauch A."/>
            <person name="Kohler T."/>
            <person name="Brinkrolf K."/>
        </authorList>
    </citation>
    <scope>NUCLEOTIDE SEQUENCE [LARGE SCALE GENOMIC DNA]</scope>
    <source>
        <strain evidence="22">ATCC 14091 / BCRC 22168 / CBS 111 / JCM 3599 / NBRC 0793 / NRRL Y-1031 F-60-10</strain>
    </source>
</reference>
<dbReference type="SUPFAM" id="SSF47384">
    <property type="entry name" value="Homodimeric domain of signal transducing histidine kinase"/>
    <property type="match status" value="1"/>
</dbReference>
<dbReference type="Pfam" id="PF00072">
    <property type="entry name" value="Response_reg"/>
    <property type="match status" value="1"/>
</dbReference>
<dbReference type="PANTHER" id="PTHR43047">
    <property type="entry name" value="TWO-COMPONENT HISTIDINE PROTEIN KINASE"/>
    <property type="match status" value="1"/>
</dbReference>
<feature type="domain" description="Histidine kinase" evidence="18">
    <location>
        <begin position="552"/>
        <end position="883"/>
    </location>
</feature>
<dbReference type="SMART" id="SM00387">
    <property type="entry name" value="HATPase_c"/>
    <property type="match status" value="1"/>
</dbReference>
<dbReference type="SUPFAM" id="SSF55874">
    <property type="entry name" value="ATPase domain of HSP90 chaperone/DNA topoisomerase II/histidine kinase"/>
    <property type="match status" value="2"/>
</dbReference>
<dbReference type="PROSITE" id="PS50885">
    <property type="entry name" value="HAMP"/>
    <property type="match status" value="1"/>
</dbReference>
<feature type="compositionally biased region" description="Polar residues" evidence="16">
    <location>
        <begin position="1199"/>
        <end position="1224"/>
    </location>
</feature>
<dbReference type="SMART" id="SM00388">
    <property type="entry name" value="HisKA"/>
    <property type="match status" value="1"/>
</dbReference>
<keyword evidence="6 17" id="KW-0812">Transmembrane</keyword>
<evidence type="ECO:0000256" key="12">
    <source>
        <dbReference type="ARBA" id="ARBA00023136"/>
    </source>
</evidence>
<feature type="region of interest" description="Disordered" evidence="16">
    <location>
        <begin position="1019"/>
        <end position="1045"/>
    </location>
</feature>
<feature type="region of interest" description="Disordered" evidence="16">
    <location>
        <begin position="918"/>
        <end position="995"/>
    </location>
</feature>
<dbReference type="STRING" id="1206466.K0KNS6"/>
<dbReference type="GO" id="GO:0005886">
    <property type="term" value="C:plasma membrane"/>
    <property type="evidence" value="ECO:0007669"/>
    <property type="project" value="UniProtKB-ARBA"/>
</dbReference>
<dbReference type="EMBL" id="CAIF01000090">
    <property type="protein sequence ID" value="CCH43817.1"/>
    <property type="molecule type" value="Genomic_DNA"/>
</dbReference>
<dbReference type="PANTHER" id="PTHR43047:SF72">
    <property type="entry name" value="OSMOSENSING HISTIDINE PROTEIN KINASE SLN1"/>
    <property type="match status" value="1"/>
</dbReference>
<feature type="compositionally biased region" description="Polar residues" evidence="16">
    <location>
        <begin position="1231"/>
        <end position="1248"/>
    </location>
</feature>
<comment type="subcellular location">
    <subcellularLocation>
        <location evidence="2">Membrane</location>
    </subcellularLocation>
</comment>
<feature type="compositionally biased region" description="Pro residues" evidence="16">
    <location>
        <begin position="395"/>
        <end position="405"/>
    </location>
</feature>
<name>K0KNS6_WICCF</name>
<feature type="domain" description="HAMP" evidence="20">
    <location>
        <begin position="487"/>
        <end position="519"/>
    </location>
</feature>
<dbReference type="GO" id="GO:0007234">
    <property type="term" value="P:osmosensory signaling via phosphorelay pathway"/>
    <property type="evidence" value="ECO:0007669"/>
    <property type="project" value="UniProtKB-ARBA"/>
</dbReference>
<evidence type="ECO:0000313" key="22">
    <source>
        <dbReference type="Proteomes" id="UP000009328"/>
    </source>
</evidence>
<dbReference type="PRINTS" id="PR00344">
    <property type="entry name" value="BCTRLSENSOR"/>
</dbReference>
<organism evidence="21 22">
    <name type="scientific">Wickerhamomyces ciferrii (strain ATCC 14091 / BCRC 22168 / CBS 111 / JCM 3599 / NBRC 0793 / NRRL Y-1031 F-60-10)</name>
    <name type="common">Yeast</name>
    <name type="synonym">Pichia ciferrii</name>
    <dbReference type="NCBI Taxonomy" id="1206466"/>
    <lineage>
        <taxon>Eukaryota</taxon>
        <taxon>Fungi</taxon>
        <taxon>Dikarya</taxon>
        <taxon>Ascomycota</taxon>
        <taxon>Saccharomycotina</taxon>
        <taxon>Saccharomycetes</taxon>
        <taxon>Phaffomycetales</taxon>
        <taxon>Wickerhamomycetaceae</taxon>
        <taxon>Wickerhamomyces</taxon>
    </lineage>
</organism>
<dbReference type="Gene3D" id="3.40.50.2300">
    <property type="match status" value="1"/>
</dbReference>
<evidence type="ECO:0000256" key="4">
    <source>
        <dbReference type="ARBA" id="ARBA00022553"/>
    </source>
</evidence>
<dbReference type="CDD" id="cd00082">
    <property type="entry name" value="HisKA"/>
    <property type="match status" value="1"/>
</dbReference>
<evidence type="ECO:0000256" key="7">
    <source>
        <dbReference type="ARBA" id="ARBA00022741"/>
    </source>
</evidence>
<dbReference type="Proteomes" id="UP000009328">
    <property type="component" value="Unassembled WGS sequence"/>
</dbReference>
<dbReference type="GO" id="GO:0009927">
    <property type="term" value="F:histidine phosphotransfer kinase activity"/>
    <property type="evidence" value="ECO:0007669"/>
    <property type="project" value="TreeGrafter"/>
</dbReference>
<keyword evidence="10 17" id="KW-1133">Transmembrane helix</keyword>
<dbReference type="SMART" id="SM00448">
    <property type="entry name" value="REC"/>
    <property type="match status" value="1"/>
</dbReference>
<dbReference type="HOGENOM" id="CLU_003731_0_0_1"/>
<dbReference type="Pfam" id="PF00512">
    <property type="entry name" value="HisKA"/>
    <property type="match status" value="1"/>
</dbReference>
<evidence type="ECO:0000256" key="16">
    <source>
        <dbReference type="SAM" id="MobiDB-lite"/>
    </source>
</evidence>
<dbReference type="Gene3D" id="1.10.287.130">
    <property type="match status" value="1"/>
</dbReference>
<dbReference type="InterPro" id="IPR003594">
    <property type="entry name" value="HATPase_dom"/>
</dbReference>
<evidence type="ECO:0000259" key="20">
    <source>
        <dbReference type="PROSITE" id="PS50885"/>
    </source>
</evidence>
<dbReference type="SUPFAM" id="SSF52172">
    <property type="entry name" value="CheY-like"/>
    <property type="match status" value="1"/>
</dbReference>
<dbReference type="Pfam" id="PF02518">
    <property type="entry name" value="HATPase_c"/>
    <property type="match status" value="1"/>
</dbReference>
<keyword evidence="9" id="KW-0067">ATP-binding</keyword>
<feature type="compositionally biased region" description="Low complexity" evidence="16">
    <location>
        <begin position="456"/>
        <end position="470"/>
    </location>
</feature>
<feature type="compositionally biased region" description="Polar residues" evidence="16">
    <location>
        <begin position="966"/>
        <end position="995"/>
    </location>
</feature>
<dbReference type="FunCoup" id="K0KNS6">
    <property type="interactions" value="197"/>
</dbReference>
<keyword evidence="7" id="KW-0547">Nucleotide-binding</keyword>
<dbReference type="GO" id="GO:0005524">
    <property type="term" value="F:ATP binding"/>
    <property type="evidence" value="ECO:0007669"/>
    <property type="project" value="UniProtKB-KW"/>
</dbReference>
<feature type="compositionally biased region" description="Polar residues" evidence="16">
    <location>
        <begin position="406"/>
        <end position="449"/>
    </location>
</feature>
<feature type="compositionally biased region" description="Low complexity" evidence="16">
    <location>
        <begin position="1181"/>
        <end position="1190"/>
    </location>
</feature>